<gene>
    <name evidence="1" type="primary">orf38</name>
</gene>
<sequence>MFIYVKYRVIKFSDTKCTLNSFRFYSLIKRYFFVIKIK</sequence>
<dbReference type="AlphaFoldDB" id="A0A1Z1MI33"/>
<dbReference type="EMBL" id="MF101437">
    <property type="protein sequence ID" value="ARW65475.1"/>
    <property type="molecule type" value="Genomic_DNA"/>
</dbReference>
<geneLocation type="chloroplast" evidence="1"/>
<dbReference type="GeneID" id="33358383"/>
<dbReference type="RefSeq" id="YP_009396266.1">
    <property type="nucleotide sequence ID" value="NC_035281.1"/>
</dbReference>
<keyword evidence="1" id="KW-0150">Chloroplast</keyword>
<evidence type="ECO:0000313" key="1">
    <source>
        <dbReference type="EMBL" id="ARW65475.1"/>
    </source>
</evidence>
<accession>A0A1Z1MI33</accession>
<reference evidence="1" key="1">
    <citation type="journal article" date="2017" name="J. Phycol.">
        <title>Analysis of chloroplast genomes and a supermatrix inform reclassification of the Rhodomelaceae (Rhodophyta).</title>
        <authorList>
            <person name="Diaz-Tapia P."/>
            <person name="Maggs C.A."/>
            <person name="West J.A."/>
            <person name="Verbruggen H."/>
        </authorList>
    </citation>
    <scope>NUCLEOTIDE SEQUENCE</scope>
    <source>
        <strain evidence="1">PD890</strain>
    </source>
</reference>
<proteinExistence type="predicted"/>
<organism evidence="1">
    <name type="scientific">Melanothamnus harveyi</name>
    <name type="common">Filamentous red alga</name>
    <name type="synonym">Neosiphonia harveyi</name>
    <dbReference type="NCBI Taxonomy" id="397005"/>
    <lineage>
        <taxon>Eukaryota</taxon>
        <taxon>Rhodophyta</taxon>
        <taxon>Florideophyceae</taxon>
        <taxon>Rhodymeniophycidae</taxon>
        <taxon>Ceramiales</taxon>
        <taxon>Rhodomelaceae</taxon>
        <taxon>Polysiphonioideae</taxon>
        <taxon>Melanothamnus</taxon>
    </lineage>
</organism>
<name>A0A1Z1MI33_MELHR</name>
<protein>
    <submittedName>
        <fullName evidence="1">Uncharacterized protein</fullName>
    </submittedName>
</protein>
<keyword evidence="1" id="KW-0934">Plastid</keyword>